<evidence type="ECO:0000313" key="2">
    <source>
        <dbReference type="EMBL" id="CAA9429504.1"/>
    </source>
</evidence>
<dbReference type="AlphaFoldDB" id="A0A6J4Q0Q7"/>
<feature type="domain" description="DUF1653" evidence="1">
    <location>
        <begin position="13"/>
        <end position="73"/>
    </location>
</feature>
<dbReference type="InterPro" id="IPR023387">
    <property type="entry name" value="DUF1653-like_dom"/>
</dbReference>
<dbReference type="Gene3D" id="2.30.30.320">
    <property type="entry name" value="DUF1653-like domain"/>
    <property type="match status" value="1"/>
</dbReference>
<name>A0A6J4Q0Q7_9BURK</name>
<sequence length="78" mass="8960">MDDLTPLPPTPPGRYRHYKGGEYEVIGVARHSETQEALVVYRPLYNDSGWWVRPHAMFFGSVDVEGRKVPRFARIEGT</sequence>
<evidence type="ECO:0000259" key="1">
    <source>
        <dbReference type="Pfam" id="PF07866"/>
    </source>
</evidence>
<proteinExistence type="predicted"/>
<accession>A0A6J4Q0Q7</accession>
<protein>
    <recommendedName>
        <fullName evidence="1">DUF1653 domain-containing protein</fullName>
    </recommendedName>
</protein>
<reference evidence="2" key="1">
    <citation type="submission" date="2020-02" db="EMBL/GenBank/DDBJ databases">
        <authorList>
            <person name="Meier V. D."/>
        </authorList>
    </citation>
    <scope>NUCLEOTIDE SEQUENCE</scope>
    <source>
        <strain evidence="2">AVDCRST_MAG51</strain>
    </source>
</reference>
<gene>
    <name evidence="2" type="ORF">AVDCRST_MAG51-2552</name>
</gene>
<dbReference type="InterPro" id="IPR037135">
    <property type="entry name" value="DUF1653-like_dom_sf"/>
</dbReference>
<dbReference type="Pfam" id="PF07866">
    <property type="entry name" value="DUF1653"/>
    <property type="match status" value="1"/>
</dbReference>
<dbReference type="EMBL" id="CADCUX010000541">
    <property type="protein sequence ID" value="CAA9429504.1"/>
    <property type="molecule type" value="Genomic_DNA"/>
</dbReference>
<organism evidence="2">
    <name type="scientific">uncultured Ramlibacter sp</name>
    <dbReference type="NCBI Taxonomy" id="260755"/>
    <lineage>
        <taxon>Bacteria</taxon>
        <taxon>Pseudomonadati</taxon>
        <taxon>Pseudomonadota</taxon>
        <taxon>Betaproteobacteria</taxon>
        <taxon>Burkholderiales</taxon>
        <taxon>Comamonadaceae</taxon>
        <taxon>Ramlibacter</taxon>
        <taxon>environmental samples</taxon>
    </lineage>
</organism>